<feature type="compositionally biased region" description="Polar residues" evidence="1">
    <location>
        <begin position="505"/>
        <end position="530"/>
    </location>
</feature>
<feature type="region of interest" description="Disordered" evidence="1">
    <location>
        <begin position="440"/>
        <end position="464"/>
    </location>
</feature>
<feature type="region of interest" description="Disordered" evidence="1">
    <location>
        <begin position="625"/>
        <end position="644"/>
    </location>
</feature>
<feature type="region of interest" description="Disordered" evidence="1">
    <location>
        <begin position="301"/>
        <end position="378"/>
    </location>
</feature>
<feature type="compositionally biased region" description="Basic and acidic residues" evidence="1">
    <location>
        <begin position="257"/>
        <end position="266"/>
    </location>
</feature>
<protein>
    <submittedName>
        <fullName evidence="3">Uncharacterized protein</fullName>
    </submittedName>
</protein>
<accession>A0AAW2I8X2</accession>
<feature type="region of interest" description="Disordered" evidence="1">
    <location>
        <begin position="240"/>
        <end position="286"/>
    </location>
</feature>
<comment type="caution">
    <text evidence="3">The sequence shown here is derived from an EMBL/GenBank/DDBJ whole genome shotgun (WGS) entry which is preliminary data.</text>
</comment>
<feature type="compositionally biased region" description="Pro residues" evidence="1">
    <location>
        <begin position="200"/>
        <end position="209"/>
    </location>
</feature>
<evidence type="ECO:0000256" key="2">
    <source>
        <dbReference type="SAM" id="SignalP"/>
    </source>
</evidence>
<sequence>MKTVLVLLISSAIVAIKAQVSNRGTYTFEFRSGSNRRANDHNSKVSLQQQFYNGNGKTDRPLQKRPVGVPPYAVLMEPLVHYSQPDPLYVQEKQNISAVSYGTTNDLIKKTYVSDESKDRIVQSQASPKTGNVAPLDTETSATSSKSKWETSASNAKWISPDQIIHVRPYRRKPKPRPPPPEAPEPIIEIIIKESNISLPAPPPPPPPPPKKKEPVHVFFVKYSKDPNAGYGEEKLIYEPPIPAVTPPTNVEDPNEELQHQEHQEQYEAPYPESVTYGPPPPSTTLKAIIKPESEIYHGTGGLQITFGGPEGYDDAAGYPSTHHGDYHQPSDPRPAVVFPHKSSGISRASTDAQPTKRNPEPFEPATQTPQPTVARSTHAPFVSAQEFQRPTPIPTYQQAPQFPAQTFHKSLQNFNNHQQPTVNIPRPTQTYSTLPQSLVQSAPGHHHFGPSRSPPVQATAQSAQQYHTINDHHLRQSFQSSVRPTQPQQYHTINHQALQSSNFRTSSNRFPQPTVATPSSHFQRTQQRPFESRPQVNFLEQRPQQTHFANFQQQQTQFNHFAQQPNHQVRQQPNHQLRQQPITNQQFSLQQKPQQQSQNYHSDSEPEIIKSISPDISELAKAHKNSFQAPQPTFQQQQQQQKPAFLPTANPIIRFSTPRPHFHSSKPATTYKTTTTSKKYTQTTQPPVEYVTEDPKKLEEERRKKEERRKQNVAALPKEVPDDLREQLLSSGILSNADIQILDYDKIGDIPIENLPPEALANFRQVAAGSEPVPSVVRPDSIPEDAIPSASENREVVADFGRTSADQMEMKVVRFNPESKEGVSVASNYMKEDATQLDPVVLNDSKYNRYLPLKVAGAQFPVPDVPELRGRNVTSVVVLAPVDYEFLQRKDGYQDSISRSAGPVLEVQGVHFIAGDTLKTLVKVPTSENYRRWLDKENSTSVDKQSVVLLVLEPLNSTETKDIYMFDISTQKVSKLKGELSTTFVEVAESNSQNEDLEEISDSPSAPGGDFTITDTSGLAGNARRSRRKTAATAAAGASSSR</sequence>
<feature type="compositionally biased region" description="Low complexity" evidence="1">
    <location>
        <begin position="1032"/>
        <end position="1043"/>
    </location>
</feature>
<feature type="compositionally biased region" description="Polar residues" evidence="1">
    <location>
        <begin position="344"/>
        <end position="357"/>
    </location>
</feature>
<feature type="region of interest" description="Disordered" evidence="1">
    <location>
        <begin position="196"/>
        <end position="215"/>
    </location>
</feature>
<feature type="region of interest" description="Disordered" evidence="1">
    <location>
        <begin position="587"/>
        <end position="606"/>
    </location>
</feature>
<gene>
    <name evidence="3" type="ORF">PYX00_000098</name>
</gene>
<feature type="region of interest" description="Disordered" evidence="1">
    <location>
        <begin position="116"/>
        <end position="155"/>
    </location>
</feature>
<keyword evidence="2" id="KW-0732">Signal</keyword>
<feature type="region of interest" description="Disordered" evidence="1">
    <location>
        <begin position="652"/>
        <end position="719"/>
    </location>
</feature>
<evidence type="ECO:0000256" key="1">
    <source>
        <dbReference type="SAM" id="MobiDB-lite"/>
    </source>
</evidence>
<proteinExistence type="predicted"/>
<feature type="chain" id="PRO_5043396868" evidence="2">
    <location>
        <begin position="19"/>
        <end position="1043"/>
    </location>
</feature>
<dbReference type="EMBL" id="JARGDH010000001">
    <property type="protein sequence ID" value="KAL0278216.1"/>
    <property type="molecule type" value="Genomic_DNA"/>
</dbReference>
<feature type="compositionally biased region" description="Low complexity" evidence="1">
    <location>
        <begin position="587"/>
        <end position="599"/>
    </location>
</feature>
<dbReference type="AlphaFoldDB" id="A0AAW2I8X2"/>
<organism evidence="3">
    <name type="scientific">Menopon gallinae</name>
    <name type="common">poultry shaft louse</name>
    <dbReference type="NCBI Taxonomy" id="328185"/>
    <lineage>
        <taxon>Eukaryota</taxon>
        <taxon>Metazoa</taxon>
        <taxon>Ecdysozoa</taxon>
        <taxon>Arthropoda</taxon>
        <taxon>Hexapoda</taxon>
        <taxon>Insecta</taxon>
        <taxon>Pterygota</taxon>
        <taxon>Neoptera</taxon>
        <taxon>Paraneoptera</taxon>
        <taxon>Psocodea</taxon>
        <taxon>Troctomorpha</taxon>
        <taxon>Phthiraptera</taxon>
        <taxon>Amblycera</taxon>
        <taxon>Menoponidae</taxon>
        <taxon>Menopon</taxon>
    </lineage>
</organism>
<name>A0AAW2I8X2_9NEOP</name>
<feature type="compositionally biased region" description="Low complexity" evidence="1">
    <location>
        <begin position="666"/>
        <end position="688"/>
    </location>
</feature>
<feature type="compositionally biased region" description="Polar residues" evidence="1">
    <location>
        <begin position="366"/>
        <end position="376"/>
    </location>
</feature>
<feature type="compositionally biased region" description="Polar residues" evidence="1">
    <location>
        <begin position="455"/>
        <end position="464"/>
    </location>
</feature>
<feature type="region of interest" description="Disordered" evidence="1">
    <location>
        <begin position="165"/>
        <end position="184"/>
    </location>
</feature>
<feature type="signal peptide" evidence="2">
    <location>
        <begin position="1"/>
        <end position="18"/>
    </location>
</feature>
<feature type="compositionally biased region" description="Basic and acidic residues" evidence="1">
    <location>
        <begin position="694"/>
        <end position="711"/>
    </location>
</feature>
<feature type="compositionally biased region" description="Low complexity" evidence="1">
    <location>
        <begin position="628"/>
        <end position="644"/>
    </location>
</feature>
<feature type="region of interest" description="Disordered" evidence="1">
    <location>
        <begin position="505"/>
        <end position="532"/>
    </location>
</feature>
<feature type="region of interest" description="Disordered" evidence="1">
    <location>
        <begin position="990"/>
        <end position="1043"/>
    </location>
</feature>
<feature type="compositionally biased region" description="Polar residues" evidence="1">
    <location>
        <begin position="138"/>
        <end position="155"/>
    </location>
</feature>
<reference evidence="3" key="1">
    <citation type="journal article" date="2024" name="Gigascience">
        <title>Chromosome-level genome of the poultry shaft louse Menopon gallinae provides insight into the host-switching and adaptive evolution of parasitic lice.</title>
        <authorList>
            <person name="Xu Y."/>
            <person name="Ma L."/>
            <person name="Liu S."/>
            <person name="Liang Y."/>
            <person name="Liu Q."/>
            <person name="He Z."/>
            <person name="Tian L."/>
            <person name="Duan Y."/>
            <person name="Cai W."/>
            <person name="Li H."/>
            <person name="Song F."/>
        </authorList>
    </citation>
    <scope>NUCLEOTIDE SEQUENCE</scope>
    <source>
        <strain evidence="3">Cailab_2023a</strain>
    </source>
</reference>
<evidence type="ECO:0000313" key="3">
    <source>
        <dbReference type="EMBL" id="KAL0278216.1"/>
    </source>
</evidence>